<sequence>MSPTTSPISQHIVPTQGLDEHANEALLHSVEQDGLYRFLTTPTRPQLIQTIVMDVARSTLPSLPI</sequence>
<dbReference type="AlphaFoldDB" id="A0A5D2DV58"/>
<dbReference type="EMBL" id="CM017700">
    <property type="protein sequence ID" value="TYG84983.1"/>
    <property type="molecule type" value="Genomic_DNA"/>
</dbReference>
<evidence type="ECO:0000313" key="2">
    <source>
        <dbReference type="Proteomes" id="UP000323506"/>
    </source>
</evidence>
<proteinExistence type="predicted"/>
<evidence type="ECO:0000313" key="1">
    <source>
        <dbReference type="EMBL" id="TYG84983.1"/>
    </source>
</evidence>
<name>A0A5D2DV58_GOSDA</name>
<reference evidence="1 2" key="1">
    <citation type="submission" date="2019-06" db="EMBL/GenBank/DDBJ databases">
        <title>WGS assembly of Gossypium darwinii.</title>
        <authorList>
            <person name="Chen Z.J."/>
            <person name="Sreedasyam A."/>
            <person name="Ando A."/>
            <person name="Song Q."/>
            <person name="De L."/>
            <person name="Hulse-Kemp A."/>
            <person name="Ding M."/>
            <person name="Ye W."/>
            <person name="Kirkbride R."/>
            <person name="Jenkins J."/>
            <person name="Plott C."/>
            <person name="Lovell J."/>
            <person name="Lin Y.-M."/>
            <person name="Vaughn R."/>
            <person name="Liu B."/>
            <person name="Li W."/>
            <person name="Simpson S."/>
            <person name="Scheffler B."/>
            <person name="Saski C."/>
            <person name="Grover C."/>
            <person name="Hu G."/>
            <person name="Conover J."/>
            <person name="Carlson J."/>
            <person name="Shu S."/>
            <person name="Boston L."/>
            <person name="Williams M."/>
            <person name="Peterson D."/>
            <person name="Mcgee K."/>
            <person name="Jones D."/>
            <person name="Wendel J."/>
            <person name="Stelly D."/>
            <person name="Grimwood J."/>
            <person name="Schmutz J."/>
        </authorList>
    </citation>
    <scope>NUCLEOTIDE SEQUENCE [LARGE SCALE GENOMIC DNA]</scope>
    <source>
        <strain evidence="1">1808015.09</strain>
    </source>
</reference>
<accession>A0A5D2DV58</accession>
<protein>
    <submittedName>
        <fullName evidence="1">Uncharacterized protein</fullName>
    </submittedName>
</protein>
<keyword evidence="2" id="KW-1185">Reference proteome</keyword>
<organism evidence="1 2">
    <name type="scientific">Gossypium darwinii</name>
    <name type="common">Darwin's cotton</name>
    <name type="synonym">Gossypium barbadense var. darwinii</name>
    <dbReference type="NCBI Taxonomy" id="34276"/>
    <lineage>
        <taxon>Eukaryota</taxon>
        <taxon>Viridiplantae</taxon>
        <taxon>Streptophyta</taxon>
        <taxon>Embryophyta</taxon>
        <taxon>Tracheophyta</taxon>
        <taxon>Spermatophyta</taxon>
        <taxon>Magnoliopsida</taxon>
        <taxon>eudicotyledons</taxon>
        <taxon>Gunneridae</taxon>
        <taxon>Pentapetalae</taxon>
        <taxon>rosids</taxon>
        <taxon>malvids</taxon>
        <taxon>Malvales</taxon>
        <taxon>Malvaceae</taxon>
        <taxon>Malvoideae</taxon>
        <taxon>Gossypium</taxon>
    </lineage>
</organism>
<gene>
    <name evidence="1" type="ORF">ES288_A13G016400v1</name>
</gene>
<dbReference type="Proteomes" id="UP000323506">
    <property type="component" value="Chromosome A13"/>
</dbReference>